<feature type="compositionally biased region" description="Low complexity" evidence="1">
    <location>
        <begin position="87"/>
        <end position="104"/>
    </location>
</feature>
<sequence length="165" mass="17638">MEGVGWNFGGLLKMELAEPPSSAAHLPPHSNFALLYSCAEEGLPRRSLMTSRHSSSHTLLYLPQATALRILTYTELPKNSRAASMATSGRPPTTLSPRSRTPEPNLHPPHPLLSLPIPLDSKTVAGSAVLVELLPLLMAALGRTGTTSLFPPVPVSIPLSVFSLF</sequence>
<name>A0A368Q0B2_SETIT</name>
<protein>
    <submittedName>
        <fullName evidence="2">Uncharacterized protein</fullName>
    </submittedName>
</protein>
<dbReference type="EMBL" id="CM003529">
    <property type="protein sequence ID" value="RCV11332.1"/>
    <property type="molecule type" value="Genomic_DNA"/>
</dbReference>
<reference evidence="2" key="1">
    <citation type="journal article" date="2012" name="Nat. Biotechnol.">
        <title>Reference genome sequence of the model plant Setaria.</title>
        <authorList>
            <person name="Bennetzen J.L."/>
            <person name="Schmutz J."/>
            <person name="Wang H."/>
            <person name="Percifield R."/>
            <person name="Hawkins J."/>
            <person name="Pontaroli A.C."/>
            <person name="Estep M."/>
            <person name="Feng L."/>
            <person name="Vaughn J.N."/>
            <person name="Grimwood J."/>
            <person name="Jenkins J."/>
            <person name="Barry K."/>
            <person name="Lindquist E."/>
            <person name="Hellsten U."/>
            <person name="Deshpande S."/>
            <person name="Wang X."/>
            <person name="Wu X."/>
            <person name="Mitros T."/>
            <person name="Triplett J."/>
            <person name="Yang X."/>
            <person name="Ye C.Y."/>
            <person name="Mauro-Herrera M."/>
            <person name="Wang L."/>
            <person name="Li P."/>
            <person name="Sharma M."/>
            <person name="Sharma R."/>
            <person name="Ronald P.C."/>
            <person name="Panaud O."/>
            <person name="Kellogg E.A."/>
            <person name="Brutnell T.P."/>
            <person name="Doust A.N."/>
            <person name="Tuskan G.A."/>
            <person name="Rokhsar D."/>
            <person name="Devos K.M."/>
        </authorList>
    </citation>
    <scope>NUCLEOTIDE SEQUENCE [LARGE SCALE GENOMIC DNA]</scope>
    <source>
        <strain evidence="2">Yugu1</strain>
    </source>
</reference>
<organism evidence="2">
    <name type="scientific">Setaria italica</name>
    <name type="common">Foxtail millet</name>
    <name type="synonym">Panicum italicum</name>
    <dbReference type="NCBI Taxonomy" id="4555"/>
    <lineage>
        <taxon>Eukaryota</taxon>
        <taxon>Viridiplantae</taxon>
        <taxon>Streptophyta</taxon>
        <taxon>Embryophyta</taxon>
        <taxon>Tracheophyta</taxon>
        <taxon>Spermatophyta</taxon>
        <taxon>Magnoliopsida</taxon>
        <taxon>Liliopsida</taxon>
        <taxon>Poales</taxon>
        <taxon>Poaceae</taxon>
        <taxon>PACMAD clade</taxon>
        <taxon>Panicoideae</taxon>
        <taxon>Panicodae</taxon>
        <taxon>Paniceae</taxon>
        <taxon>Cenchrinae</taxon>
        <taxon>Setaria</taxon>
    </lineage>
</organism>
<accession>A0A368Q0B2</accession>
<reference evidence="2" key="2">
    <citation type="submission" date="2015-07" db="EMBL/GenBank/DDBJ databases">
        <authorList>
            <person name="Noorani M."/>
        </authorList>
    </citation>
    <scope>NUCLEOTIDE SEQUENCE</scope>
    <source>
        <strain evidence="2">Yugu1</strain>
    </source>
</reference>
<evidence type="ECO:0000256" key="1">
    <source>
        <dbReference type="SAM" id="MobiDB-lite"/>
    </source>
</evidence>
<proteinExistence type="predicted"/>
<gene>
    <name evidence="2" type="ORF">SETIT_2G176900v2</name>
</gene>
<dbReference type="AlphaFoldDB" id="A0A368Q0B2"/>
<feature type="region of interest" description="Disordered" evidence="1">
    <location>
        <begin position="81"/>
        <end position="109"/>
    </location>
</feature>
<evidence type="ECO:0000313" key="2">
    <source>
        <dbReference type="EMBL" id="RCV11332.1"/>
    </source>
</evidence>